<evidence type="ECO:0000259" key="3">
    <source>
        <dbReference type="Pfam" id="PF17289"/>
    </source>
</evidence>
<evidence type="ECO:0000256" key="2">
    <source>
        <dbReference type="SAM" id="MobiDB-lite"/>
    </source>
</evidence>
<evidence type="ECO:0000313" key="4">
    <source>
        <dbReference type="EMBL" id="ABS62525.1"/>
    </source>
</evidence>
<accession>A7HRJ2</accession>
<keyword evidence="1" id="KW-1188">Viral release from host cell</keyword>
<dbReference type="EMBL" id="CP000774">
    <property type="protein sequence ID" value="ABS62525.1"/>
    <property type="molecule type" value="Genomic_DNA"/>
</dbReference>
<dbReference type="Gene3D" id="3.30.420.240">
    <property type="match status" value="1"/>
</dbReference>
<evidence type="ECO:0000256" key="1">
    <source>
        <dbReference type="ARBA" id="ARBA00022612"/>
    </source>
</evidence>
<dbReference type="Gene3D" id="3.40.50.300">
    <property type="entry name" value="P-loop containing nucleotide triphosphate hydrolases"/>
    <property type="match status" value="1"/>
</dbReference>
<dbReference type="STRING" id="402881.Plav_0902"/>
<sequence>MTLQPTRQDASPRTSGCAPNLNSGLLASLPPPMRTEFVKGLTRKEVRLLSDDWRFWAREDQLAPEGGWTTWLVLGGRGAGKTRAGAEWVAAEVAAGRAGRIALIGETLADAREVMIDGPSGLRTIAREDEKPRYEVTRKRLLWPNGAVAYVFSAGEPESLRGPQFDAAWGDELAKWRYAEAAWDMLQFGLRLGENPRQVMTTTPRPVPVLKRLIADKTTVTTRAATAANRANLADGFFRAVIARYEGTRLGRQELDAELIDDNPDALWKREAIERGRVERAVEFVRVVVGVDPPATSGAKSDECGIVCAALGADGHGYVLDDRSMGGLSPLAWAKRVAGCYRAHEADRIVAESNQGGEMVGSVMRQEMPDAPIRLVRATRGKAVRAEPIAALYERGLVHHVGAFAKLEDQLCDWVPGGKSPDRLDALVWALTELMLRGEAGVPRMRRL</sequence>
<dbReference type="AlphaFoldDB" id="A7HRJ2"/>
<dbReference type="Pfam" id="PF03237">
    <property type="entry name" value="Terminase_6N"/>
    <property type="match status" value="1"/>
</dbReference>
<dbReference type="Proteomes" id="UP000006377">
    <property type="component" value="Chromosome"/>
</dbReference>
<dbReference type="HOGENOM" id="CLU_034922_0_0_5"/>
<feature type="compositionally biased region" description="Polar residues" evidence="2">
    <location>
        <begin position="1"/>
        <end position="14"/>
    </location>
</feature>
<dbReference type="InterPro" id="IPR035421">
    <property type="entry name" value="Terminase_6C"/>
</dbReference>
<evidence type="ECO:0000313" key="5">
    <source>
        <dbReference type="Proteomes" id="UP000006377"/>
    </source>
</evidence>
<gene>
    <name evidence="4" type="ordered locus">Plav_0902</name>
</gene>
<organism evidence="4 5">
    <name type="scientific">Parvibaculum lavamentivorans (strain DS-1 / DSM 13023 / NCIMB 13966)</name>
    <dbReference type="NCBI Taxonomy" id="402881"/>
    <lineage>
        <taxon>Bacteria</taxon>
        <taxon>Pseudomonadati</taxon>
        <taxon>Pseudomonadota</taxon>
        <taxon>Alphaproteobacteria</taxon>
        <taxon>Hyphomicrobiales</taxon>
        <taxon>Parvibaculaceae</taxon>
        <taxon>Parvibaculum</taxon>
    </lineage>
</organism>
<name>A7HRJ2_PARL1</name>
<feature type="domain" description="Terminase large subunit gp17-like C-terminal" evidence="3">
    <location>
        <begin position="289"/>
        <end position="432"/>
    </location>
</feature>
<reference evidence="4 5" key="1">
    <citation type="journal article" date="2011" name="Stand. Genomic Sci.">
        <title>Complete genome sequence of Parvibaculum lavamentivorans type strain (DS-1(T)).</title>
        <authorList>
            <person name="Schleheck D."/>
            <person name="Weiss M."/>
            <person name="Pitluck S."/>
            <person name="Bruce D."/>
            <person name="Land M.L."/>
            <person name="Han S."/>
            <person name="Saunders E."/>
            <person name="Tapia R."/>
            <person name="Detter C."/>
            <person name="Brettin T."/>
            <person name="Han J."/>
            <person name="Woyke T."/>
            <person name="Goodwin L."/>
            <person name="Pennacchio L."/>
            <person name="Nolan M."/>
            <person name="Cook A.M."/>
            <person name="Kjelleberg S."/>
            <person name="Thomas T."/>
        </authorList>
    </citation>
    <scope>NUCLEOTIDE SEQUENCE [LARGE SCALE GENOMIC DNA]</scope>
    <source>
        <strain evidence="5">DS-1 / DSM 13023 / NCIMB 13966</strain>
    </source>
</reference>
<feature type="region of interest" description="Disordered" evidence="2">
    <location>
        <begin position="1"/>
        <end position="25"/>
    </location>
</feature>
<keyword evidence="5" id="KW-1185">Reference proteome</keyword>
<protein>
    <recommendedName>
        <fullName evidence="3">Terminase large subunit gp17-like C-terminal domain-containing protein</fullName>
    </recommendedName>
</protein>
<proteinExistence type="predicted"/>
<dbReference type="eggNOG" id="COG5323">
    <property type="taxonomic scope" value="Bacteria"/>
</dbReference>
<dbReference type="KEGG" id="pla:Plav_0902"/>
<dbReference type="InterPro" id="IPR027417">
    <property type="entry name" value="P-loop_NTPase"/>
</dbReference>
<dbReference type="Pfam" id="PF17289">
    <property type="entry name" value="Terminase_6C"/>
    <property type="match status" value="1"/>
</dbReference>